<dbReference type="STRING" id="29364.SAMN04487772_11610"/>
<organism evidence="2 3">
    <name type="scientific">[Clostridium] polysaccharolyticum</name>
    <dbReference type="NCBI Taxonomy" id="29364"/>
    <lineage>
        <taxon>Bacteria</taxon>
        <taxon>Bacillati</taxon>
        <taxon>Bacillota</taxon>
        <taxon>Clostridia</taxon>
        <taxon>Lachnospirales</taxon>
        <taxon>Lachnospiraceae</taxon>
    </lineage>
</organism>
<dbReference type="Proteomes" id="UP000199800">
    <property type="component" value="Unassembled WGS sequence"/>
</dbReference>
<keyword evidence="3" id="KW-1185">Reference proteome</keyword>
<gene>
    <name evidence="2" type="ORF">SAMN04487772_11610</name>
</gene>
<feature type="transmembrane region" description="Helical" evidence="1">
    <location>
        <begin position="20"/>
        <end position="39"/>
    </location>
</feature>
<name>A0A1I0DQ45_9FIRM</name>
<dbReference type="AlphaFoldDB" id="A0A1I0DQ45"/>
<evidence type="ECO:0000313" key="3">
    <source>
        <dbReference type="Proteomes" id="UP000199800"/>
    </source>
</evidence>
<dbReference type="RefSeq" id="WP_278280408.1">
    <property type="nucleotide sequence ID" value="NZ_FOHN01000016.1"/>
</dbReference>
<proteinExistence type="predicted"/>
<protein>
    <recommendedName>
        <fullName evidence="4">Class IIb bacteriocin, lactobin A/cerein 7B family</fullName>
    </recommendedName>
</protein>
<dbReference type="EMBL" id="FOHN01000016">
    <property type="protein sequence ID" value="SET34668.1"/>
    <property type="molecule type" value="Genomic_DNA"/>
</dbReference>
<reference evidence="2 3" key="1">
    <citation type="submission" date="2016-10" db="EMBL/GenBank/DDBJ databases">
        <authorList>
            <person name="de Groot N.N."/>
        </authorList>
    </citation>
    <scope>NUCLEOTIDE SEQUENCE [LARGE SCALE GENOMIC DNA]</scope>
    <source>
        <strain evidence="2 3">DSM 1801</strain>
    </source>
</reference>
<keyword evidence="1" id="KW-1133">Transmembrane helix</keyword>
<keyword evidence="1" id="KW-0812">Transmembrane</keyword>
<evidence type="ECO:0008006" key="4">
    <source>
        <dbReference type="Google" id="ProtNLM"/>
    </source>
</evidence>
<keyword evidence="1" id="KW-0472">Membrane</keyword>
<evidence type="ECO:0000256" key="1">
    <source>
        <dbReference type="SAM" id="Phobius"/>
    </source>
</evidence>
<accession>A0A1I0DQ45</accession>
<sequence length="40" mass="4252">MKKQYQSPTSIKLSGVENEYGAAIGAAAVWAIGIGAVWVW</sequence>
<evidence type="ECO:0000313" key="2">
    <source>
        <dbReference type="EMBL" id="SET34668.1"/>
    </source>
</evidence>